<dbReference type="VEuPathDB" id="VectorBase:AFAF014817"/>
<evidence type="ECO:0000313" key="3">
    <source>
        <dbReference type="Proteomes" id="UP000075886"/>
    </source>
</evidence>
<reference evidence="3" key="1">
    <citation type="submission" date="2014-01" db="EMBL/GenBank/DDBJ databases">
        <title>The Genome Sequence of Anopheles farauti FAR1 (V2).</title>
        <authorList>
            <consortium name="The Broad Institute Genomics Platform"/>
            <person name="Neafsey D.E."/>
            <person name="Besansky N."/>
            <person name="Howell P."/>
            <person name="Walton C."/>
            <person name="Young S.K."/>
            <person name="Zeng Q."/>
            <person name="Gargeya S."/>
            <person name="Fitzgerald M."/>
            <person name="Haas B."/>
            <person name="Abouelleil A."/>
            <person name="Allen A.W."/>
            <person name="Alvarado L."/>
            <person name="Arachchi H.M."/>
            <person name="Berlin A.M."/>
            <person name="Chapman S.B."/>
            <person name="Gainer-Dewar J."/>
            <person name="Goldberg J."/>
            <person name="Griggs A."/>
            <person name="Gujja S."/>
            <person name="Hansen M."/>
            <person name="Howarth C."/>
            <person name="Imamovic A."/>
            <person name="Ireland A."/>
            <person name="Larimer J."/>
            <person name="McCowan C."/>
            <person name="Murphy C."/>
            <person name="Pearson M."/>
            <person name="Poon T.W."/>
            <person name="Priest M."/>
            <person name="Roberts A."/>
            <person name="Saif S."/>
            <person name="Shea T."/>
            <person name="Sisk P."/>
            <person name="Sykes S."/>
            <person name="Wortman J."/>
            <person name="Nusbaum C."/>
            <person name="Birren B."/>
        </authorList>
    </citation>
    <scope>NUCLEOTIDE SEQUENCE [LARGE SCALE GENOMIC DNA]</scope>
    <source>
        <strain evidence="3">FAR1</strain>
    </source>
</reference>
<dbReference type="Proteomes" id="UP000075886">
    <property type="component" value="Unassembled WGS sequence"/>
</dbReference>
<keyword evidence="3" id="KW-1185">Reference proteome</keyword>
<sequence length="179" mass="20297">MLTQALSAESIIVRSLRYARRYARWMLNLTGAYVCTRLRKLPIAEQQSILRVRECPVAVVFSRANFRHCISLRRARETTTSFGLWPLAALFRPCYEAQPARTRVRRSARNPCPTTPPTAATKPRVPTPPPQPRKSEAIVRNLRNLIFRTDPLHIPGAGGLTKTQELAFYDYEFGVEGAC</sequence>
<feature type="region of interest" description="Disordered" evidence="1">
    <location>
        <begin position="105"/>
        <end position="134"/>
    </location>
</feature>
<accession>A0A182QQG0</accession>
<proteinExistence type="predicted"/>
<name>A0A182QQG0_9DIPT</name>
<protein>
    <submittedName>
        <fullName evidence="2">Uncharacterized protein</fullName>
    </submittedName>
</protein>
<dbReference type="EMBL" id="AXCN02000072">
    <property type="status" value="NOT_ANNOTATED_CDS"/>
    <property type="molecule type" value="Genomic_DNA"/>
</dbReference>
<organism evidence="2 3">
    <name type="scientific">Anopheles farauti</name>
    <dbReference type="NCBI Taxonomy" id="69004"/>
    <lineage>
        <taxon>Eukaryota</taxon>
        <taxon>Metazoa</taxon>
        <taxon>Ecdysozoa</taxon>
        <taxon>Arthropoda</taxon>
        <taxon>Hexapoda</taxon>
        <taxon>Insecta</taxon>
        <taxon>Pterygota</taxon>
        <taxon>Neoptera</taxon>
        <taxon>Endopterygota</taxon>
        <taxon>Diptera</taxon>
        <taxon>Nematocera</taxon>
        <taxon>Culicoidea</taxon>
        <taxon>Culicidae</taxon>
        <taxon>Anophelinae</taxon>
        <taxon>Anopheles</taxon>
    </lineage>
</organism>
<dbReference type="AlphaFoldDB" id="A0A182QQG0"/>
<evidence type="ECO:0000313" key="2">
    <source>
        <dbReference type="EnsemblMetazoa" id="AFAF014817-PA"/>
    </source>
</evidence>
<reference evidence="2" key="2">
    <citation type="submission" date="2020-05" db="UniProtKB">
        <authorList>
            <consortium name="EnsemblMetazoa"/>
        </authorList>
    </citation>
    <scope>IDENTIFICATION</scope>
    <source>
        <strain evidence="2">FAR1</strain>
    </source>
</reference>
<evidence type="ECO:0000256" key="1">
    <source>
        <dbReference type="SAM" id="MobiDB-lite"/>
    </source>
</evidence>
<feature type="compositionally biased region" description="Low complexity" evidence="1">
    <location>
        <begin position="109"/>
        <end position="124"/>
    </location>
</feature>
<dbReference type="EnsemblMetazoa" id="AFAF014817-RA">
    <property type="protein sequence ID" value="AFAF014817-PA"/>
    <property type="gene ID" value="AFAF014817"/>
</dbReference>